<accession>A0AAV1YS77</accession>
<evidence type="ECO:0000313" key="2">
    <source>
        <dbReference type="Proteomes" id="UP001497382"/>
    </source>
</evidence>
<dbReference type="Proteomes" id="UP001497382">
    <property type="component" value="Unassembled WGS sequence"/>
</dbReference>
<proteinExistence type="predicted"/>
<keyword evidence="2" id="KW-1185">Reference proteome</keyword>
<organism evidence="1 2">
    <name type="scientific">Larinioides sclopetarius</name>
    <dbReference type="NCBI Taxonomy" id="280406"/>
    <lineage>
        <taxon>Eukaryota</taxon>
        <taxon>Metazoa</taxon>
        <taxon>Ecdysozoa</taxon>
        <taxon>Arthropoda</taxon>
        <taxon>Chelicerata</taxon>
        <taxon>Arachnida</taxon>
        <taxon>Araneae</taxon>
        <taxon>Araneomorphae</taxon>
        <taxon>Entelegynae</taxon>
        <taxon>Araneoidea</taxon>
        <taxon>Araneidae</taxon>
        <taxon>Larinioides</taxon>
    </lineage>
</organism>
<gene>
    <name evidence="1" type="ORF">LARSCL_LOCUS600</name>
</gene>
<dbReference type="EMBL" id="CAXIEN010000003">
    <property type="protein sequence ID" value="CAL1261748.1"/>
    <property type="molecule type" value="Genomic_DNA"/>
</dbReference>
<protein>
    <submittedName>
        <fullName evidence="1">Uncharacterized protein</fullName>
    </submittedName>
</protein>
<reference evidence="1 2" key="1">
    <citation type="submission" date="2024-04" db="EMBL/GenBank/DDBJ databases">
        <authorList>
            <person name="Rising A."/>
            <person name="Reimegard J."/>
            <person name="Sonavane S."/>
            <person name="Akerstrom W."/>
            <person name="Nylinder S."/>
            <person name="Hedman E."/>
            <person name="Kallberg Y."/>
        </authorList>
    </citation>
    <scope>NUCLEOTIDE SEQUENCE [LARGE SCALE GENOMIC DNA]</scope>
</reference>
<evidence type="ECO:0000313" key="1">
    <source>
        <dbReference type="EMBL" id="CAL1261748.1"/>
    </source>
</evidence>
<dbReference type="AlphaFoldDB" id="A0AAV1YS77"/>
<comment type="caution">
    <text evidence="1">The sequence shown here is derived from an EMBL/GenBank/DDBJ whole genome shotgun (WGS) entry which is preliminary data.</text>
</comment>
<sequence>MPRERLLPECIGSTAKLGGGGIIVWGYFSCNGLRPLIPINLWMAFNSCYCPDGLSSNRFQQITKM</sequence>
<name>A0AAV1YS77_9ARAC</name>